<dbReference type="RefSeq" id="XP_015652846.1">
    <property type="nucleotide sequence ID" value="XM_015808393.1"/>
</dbReference>
<keyword evidence="2" id="KW-1185">Reference proteome</keyword>
<gene>
    <name evidence="1" type="ORF">ABB37_09109</name>
</gene>
<name>A0A0M9FRI9_LEPPY</name>
<dbReference type="EMBL" id="LGTL01000029">
    <property type="protein sequence ID" value="KPA74407.1"/>
    <property type="molecule type" value="Genomic_DNA"/>
</dbReference>
<evidence type="ECO:0000313" key="2">
    <source>
        <dbReference type="Proteomes" id="UP000037923"/>
    </source>
</evidence>
<evidence type="ECO:0000313" key="1">
    <source>
        <dbReference type="EMBL" id="KPA74406.1"/>
    </source>
</evidence>
<protein>
    <submittedName>
        <fullName evidence="1">Uncharacterized protein</fullName>
    </submittedName>
</protein>
<dbReference type="GeneID" id="26909392"/>
<accession>A0A0M9FRI9</accession>
<sequence>MGRFHLWRRSIRSRNGTRAASSTARSSTVTTAVLATPTTTAPRHLPAAIPCYNYYELFPEDAGPLGHVVIHDSEDMRVWRLVATPISAADAVAKGGCLQYVDDSGEVDPQYYEFAQDAEEIYGSASYQRMLVPPLLPGSPVTSDYVAAMQFPTAKHVDVGTSYGALSDEALTEVQTCAV</sequence>
<reference evidence="1 2" key="1">
    <citation type="submission" date="2015-07" db="EMBL/GenBank/DDBJ databases">
        <title>High-quality genome of monoxenous trypanosomatid Leptomonas pyrrhocoris.</title>
        <authorList>
            <person name="Flegontov P."/>
            <person name="Butenko A."/>
            <person name="Firsov S."/>
            <person name="Vlcek C."/>
            <person name="Logacheva M.D."/>
            <person name="Field M."/>
            <person name="Filatov D."/>
            <person name="Flegontova O."/>
            <person name="Gerasimov E."/>
            <person name="Jackson A.P."/>
            <person name="Kelly S."/>
            <person name="Opperdoes F."/>
            <person name="O'Reilly A."/>
            <person name="Votypka J."/>
            <person name="Yurchenko V."/>
            <person name="Lukes J."/>
        </authorList>
    </citation>
    <scope>NUCLEOTIDE SEQUENCE [LARGE SCALE GENOMIC DNA]</scope>
    <source>
        <strain evidence="1">H10</strain>
    </source>
</reference>
<dbReference type="EMBL" id="LGTL01000029">
    <property type="protein sequence ID" value="KPA74408.1"/>
    <property type="molecule type" value="Genomic_DNA"/>
</dbReference>
<dbReference type="RefSeq" id="XP_015652847.1">
    <property type="nucleotide sequence ID" value="XM_015808394.1"/>
</dbReference>
<dbReference type="EMBL" id="LGTL01000029">
    <property type="protein sequence ID" value="KPA74406.1"/>
    <property type="molecule type" value="Genomic_DNA"/>
</dbReference>
<dbReference type="VEuPathDB" id="TriTrypDB:LpyrH10_29_0240"/>
<dbReference type="AlphaFoldDB" id="A0A0M9FRI9"/>
<dbReference type="Proteomes" id="UP000037923">
    <property type="component" value="Unassembled WGS sequence"/>
</dbReference>
<dbReference type="RefSeq" id="XP_015652845.1">
    <property type="nucleotide sequence ID" value="XM_015808392.1"/>
</dbReference>
<comment type="caution">
    <text evidence="1">The sequence shown here is derived from an EMBL/GenBank/DDBJ whole genome shotgun (WGS) entry which is preliminary data.</text>
</comment>
<proteinExistence type="predicted"/>
<organism evidence="1 2">
    <name type="scientific">Leptomonas pyrrhocoris</name>
    <name type="common">Firebug parasite</name>
    <dbReference type="NCBI Taxonomy" id="157538"/>
    <lineage>
        <taxon>Eukaryota</taxon>
        <taxon>Discoba</taxon>
        <taxon>Euglenozoa</taxon>
        <taxon>Kinetoplastea</taxon>
        <taxon>Metakinetoplastina</taxon>
        <taxon>Trypanosomatida</taxon>
        <taxon>Trypanosomatidae</taxon>
        <taxon>Leishmaniinae</taxon>
        <taxon>Leptomonas</taxon>
    </lineage>
</organism>